<sequence length="313" mass="35140">MQKAPILLATRLSPMIEAQWQENLQAIMPEENILSLNQIQDRRGIEIALVANPPSGVLGDFPDLKWIQSLWAGVENLLTDKTLPKIPICRLIDPDLAQAMAETVTAAVMAFHRDFDLYQSQQQQKLWRQHPPVSTRERSVTILGFGEMGHVSAAMLASLGFSVHGWSRSPKNLQDITCYHGDEGLRRSVDQANILVNLLPLTEQTRAILNRDIFQFLAPDACLINFGRGAHLVEADLLDYIEQDKIRHAFLDVFAQEPLPTEHPFWSHPKITVFPHIAATTNPVSASKVIAQNIHHYRQTGVIPVSCNRVLGY</sequence>
<evidence type="ECO:0000313" key="5">
    <source>
        <dbReference type="Proteomes" id="UP000001494"/>
    </source>
</evidence>
<dbReference type="InterPro" id="IPR036291">
    <property type="entry name" value="NAD(P)-bd_dom_sf"/>
</dbReference>
<evidence type="ECO:0000313" key="4">
    <source>
        <dbReference type="EMBL" id="AEH63109.1"/>
    </source>
</evidence>
<accession>A0A0H3G358</accession>
<dbReference type="PANTHER" id="PTHR43333:SF1">
    <property type="entry name" value="D-ISOMER SPECIFIC 2-HYDROXYACID DEHYDROGENASE NAD-BINDING DOMAIN-CONTAINING PROTEIN"/>
    <property type="match status" value="1"/>
</dbReference>
<dbReference type="KEGG" id="zmm:Zmob_1284"/>
<name>A0A0H3G358_ZYMMA</name>
<dbReference type="Gene3D" id="3.40.50.720">
    <property type="entry name" value="NAD(P)-binding Rossmann-like Domain"/>
    <property type="match status" value="2"/>
</dbReference>
<dbReference type="GO" id="GO:0016616">
    <property type="term" value="F:oxidoreductase activity, acting on the CH-OH group of donors, NAD or NADP as acceptor"/>
    <property type="evidence" value="ECO:0007669"/>
    <property type="project" value="UniProtKB-ARBA"/>
</dbReference>
<evidence type="ECO:0000256" key="1">
    <source>
        <dbReference type="ARBA" id="ARBA00023002"/>
    </source>
</evidence>
<dbReference type="GO" id="GO:0051287">
    <property type="term" value="F:NAD binding"/>
    <property type="evidence" value="ECO:0007669"/>
    <property type="project" value="InterPro"/>
</dbReference>
<dbReference type="SUPFAM" id="SSF52283">
    <property type="entry name" value="Formate/glycerate dehydrogenase catalytic domain-like"/>
    <property type="match status" value="1"/>
</dbReference>
<gene>
    <name evidence="4" type="ordered locus">Zmob_1284</name>
</gene>
<keyword evidence="1" id="KW-0560">Oxidoreductase</keyword>
<dbReference type="eggNOG" id="COG0111">
    <property type="taxonomic scope" value="Bacteria"/>
</dbReference>
<dbReference type="OrthoDB" id="9787219at2"/>
<keyword evidence="2" id="KW-0520">NAD</keyword>
<dbReference type="SUPFAM" id="SSF51735">
    <property type="entry name" value="NAD(P)-binding Rossmann-fold domains"/>
    <property type="match status" value="1"/>
</dbReference>
<evidence type="ECO:0000259" key="3">
    <source>
        <dbReference type="Pfam" id="PF02826"/>
    </source>
</evidence>
<dbReference type="EMBL" id="CP002850">
    <property type="protein sequence ID" value="AEH63109.1"/>
    <property type="molecule type" value="Genomic_DNA"/>
</dbReference>
<dbReference type="InterPro" id="IPR029753">
    <property type="entry name" value="D-isomer_DH_CS"/>
</dbReference>
<dbReference type="PROSITE" id="PS00671">
    <property type="entry name" value="D_2_HYDROXYACID_DH_3"/>
    <property type="match status" value="1"/>
</dbReference>
<evidence type="ECO:0000256" key="2">
    <source>
        <dbReference type="ARBA" id="ARBA00023027"/>
    </source>
</evidence>
<organism evidence="4 5">
    <name type="scientific">Zymomonas mobilis subsp. mobilis (strain ATCC 10988 / DSM 424 / LMG 404 / NCIMB 8938 / NRRL B-806 / ZM1)</name>
    <dbReference type="NCBI Taxonomy" id="555217"/>
    <lineage>
        <taxon>Bacteria</taxon>
        <taxon>Pseudomonadati</taxon>
        <taxon>Pseudomonadota</taxon>
        <taxon>Alphaproteobacteria</taxon>
        <taxon>Sphingomonadales</taxon>
        <taxon>Zymomonadaceae</taxon>
        <taxon>Zymomonas</taxon>
    </lineage>
</organism>
<dbReference type="HOGENOM" id="CLU_019796_1_0_5"/>
<feature type="domain" description="D-isomer specific 2-hydroxyacid dehydrogenase NAD-binding" evidence="3">
    <location>
        <begin position="106"/>
        <end position="278"/>
    </location>
</feature>
<dbReference type="Proteomes" id="UP000001494">
    <property type="component" value="Chromosome"/>
</dbReference>
<proteinExistence type="predicted"/>
<dbReference type="AlphaFoldDB" id="A0A0H3G358"/>
<dbReference type="PANTHER" id="PTHR43333">
    <property type="entry name" value="2-HACID_DH_C DOMAIN-CONTAINING PROTEIN"/>
    <property type="match status" value="1"/>
</dbReference>
<dbReference type="InterPro" id="IPR006140">
    <property type="entry name" value="D-isomer_DH_NAD-bd"/>
</dbReference>
<dbReference type="CDD" id="cd12164">
    <property type="entry name" value="GDH_like_2"/>
    <property type="match status" value="1"/>
</dbReference>
<protein>
    <submittedName>
        <fullName evidence="4">D-isomer specific 2-hydroxyacid dehydrogenase NAD-binding protein</fullName>
    </submittedName>
</protein>
<dbReference type="Pfam" id="PF02826">
    <property type="entry name" value="2-Hacid_dh_C"/>
    <property type="match status" value="1"/>
</dbReference>
<dbReference type="RefSeq" id="WP_014500973.1">
    <property type="nucleotide sequence ID" value="NC_017262.1"/>
</dbReference>
<reference evidence="4 5" key="1">
    <citation type="journal article" date="2011" name="J. Bacteriol.">
        <title>Genome sequence of the ethanol-producing Zymomonas mobilis subsp. mobilis lectotype strain ATCC 10988.</title>
        <authorList>
            <person name="Pappas K.M."/>
            <person name="Kouvelis V.N."/>
            <person name="Saunders E."/>
            <person name="Brettin T.S."/>
            <person name="Bruce D."/>
            <person name="Detter C."/>
            <person name="Balakireva M."/>
            <person name="Han C.S."/>
            <person name="Savvakis G."/>
            <person name="Kyrpides N.C."/>
            <person name="Typas M.A."/>
        </authorList>
    </citation>
    <scope>NUCLEOTIDE SEQUENCE [LARGE SCALE GENOMIC DNA]</scope>
    <source>
        <strain evidence="5">ATCC 10988 / DSM 424 / CCUG 17860 / LMG 404 / NCIMB 8938 / NRRL B-806 / ZM1</strain>
    </source>
</reference>